<evidence type="ECO:0000313" key="1">
    <source>
        <dbReference type="EMBL" id="KAH0902908.1"/>
    </source>
</evidence>
<protein>
    <submittedName>
        <fullName evidence="1">Uncharacterized protein</fullName>
    </submittedName>
</protein>
<reference evidence="1 2" key="1">
    <citation type="submission" date="2021-05" db="EMBL/GenBank/DDBJ databases">
        <title>Genome Assembly of Synthetic Allotetraploid Brassica napus Reveals Homoeologous Exchanges between Subgenomes.</title>
        <authorList>
            <person name="Davis J.T."/>
        </authorList>
    </citation>
    <scope>NUCLEOTIDE SEQUENCE [LARGE SCALE GENOMIC DNA]</scope>
    <source>
        <strain evidence="2">cv. Da-Ae</strain>
        <tissue evidence="1">Seedling</tissue>
    </source>
</reference>
<comment type="caution">
    <text evidence="1">The sequence shown here is derived from an EMBL/GenBank/DDBJ whole genome shotgun (WGS) entry which is preliminary data.</text>
</comment>
<proteinExistence type="predicted"/>
<name>A0ABQ8BDU9_BRANA</name>
<evidence type="ECO:0000313" key="2">
    <source>
        <dbReference type="Proteomes" id="UP000824890"/>
    </source>
</evidence>
<keyword evidence="2" id="KW-1185">Reference proteome</keyword>
<organism evidence="1 2">
    <name type="scientific">Brassica napus</name>
    <name type="common">Rape</name>
    <dbReference type="NCBI Taxonomy" id="3708"/>
    <lineage>
        <taxon>Eukaryota</taxon>
        <taxon>Viridiplantae</taxon>
        <taxon>Streptophyta</taxon>
        <taxon>Embryophyta</taxon>
        <taxon>Tracheophyta</taxon>
        <taxon>Spermatophyta</taxon>
        <taxon>Magnoliopsida</taxon>
        <taxon>eudicotyledons</taxon>
        <taxon>Gunneridae</taxon>
        <taxon>Pentapetalae</taxon>
        <taxon>rosids</taxon>
        <taxon>malvids</taxon>
        <taxon>Brassicales</taxon>
        <taxon>Brassicaceae</taxon>
        <taxon>Brassiceae</taxon>
        <taxon>Brassica</taxon>
    </lineage>
</organism>
<feature type="non-terminal residue" evidence="1">
    <location>
        <position position="1"/>
    </location>
</feature>
<sequence length="188" mass="21685">LLISYVSVKIDKILLDIYLDGTRRPSHPPRLPNQTEKTLPLLIHPVNPFIKSINHDLAFNASLRCISEYIKVSLLLSNPYSQSFSGRPGMRWRTHWVDMLMSIFIKATVYKHLIKAGSIYSISGFDVTQSNLNLKLSIKWRDCTKDTFLQRPNVKKSWSISPRVELGEPEAELYVIKAINKKLQRSYN</sequence>
<accession>A0ABQ8BDU9</accession>
<dbReference type="Proteomes" id="UP000824890">
    <property type="component" value="Unassembled WGS sequence"/>
</dbReference>
<gene>
    <name evidence="1" type="ORF">HID58_042411</name>
</gene>
<dbReference type="EMBL" id="JAGKQM010000011">
    <property type="protein sequence ID" value="KAH0902908.1"/>
    <property type="molecule type" value="Genomic_DNA"/>
</dbReference>